<dbReference type="PANTHER" id="PTHR13273">
    <property type="entry name" value="ANAMORSIN"/>
    <property type="match status" value="1"/>
</dbReference>
<evidence type="ECO:0000313" key="14">
    <source>
        <dbReference type="Proteomes" id="UP000789405"/>
    </source>
</evidence>
<protein>
    <submittedName>
        <fullName evidence="13">12880_t:CDS:1</fullName>
    </submittedName>
</protein>
<keyword evidence="7 10" id="KW-0408">Iron</keyword>
<evidence type="ECO:0000256" key="3">
    <source>
        <dbReference type="ARBA" id="ARBA00022485"/>
    </source>
</evidence>
<dbReference type="AlphaFoldDB" id="A0A9N9IHQ0"/>
<dbReference type="HAMAP" id="MF_03115">
    <property type="entry name" value="Anamorsin"/>
    <property type="match status" value="1"/>
</dbReference>
<reference evidence="13" key="1">
    <citation type="submission" date="2021-06" db="EMBL/GenBank/DDBJ databases">
        <authorList>
            <person name="Kallberg Y."/>
            <person name="Tangrot J."/>
            <person name="Rosling A."/>
        </authorList>
    </citation>
    <scope>NUCLEOTIDE SEQUENCE</scope>
    <source>
        <strain evidence="13">MA453B</strain>
    </source>
</reference>
<dbReference type="InterPro" id="IPR046408">
    <property type="entry name" value="CIAPIN1"/>
</dbReference>
<feature type="binding site" evidence="10">
    <location>
        <position position="256"/>
    </location>
    <ligand>
        <name>[4Fe-4S] cluster</name>
        <dbReference type="ChEBI" id="CHEBI:49883"/>
    </ligand>
</feature>
<dbReference type="GO" id="GO:0005758">
    <property type="term" value="C:mitochondrial intermembrane space"/>
    <property type="evidence" value="ECO:0007669"/>
    <property type="project" value="UniProtKB-SubCell"/>
</dbReference>
<keyword evidence="4 10" id="KW-0963">Cytoplasm</keyword>
<keyword evidence="9 10" id="KW-0496">Mitochondrion</keyword>
<evidence type="ECO:0000259" key="12">
    <source>
        <dbReference type="Pfam" id="PF20922"/>
    </source>
</evidence>
<dbReference type="Proteomes" id="UP000789405">
    <property type="component" value="Unassembled WGS sequence"/>
</dbReference>
<feature type="binding site" evidence="10">
    <location>
        <position position="242"/>
    </location>
    <ligand>
        <name>[4Fe-4S] cluster</name>
        <dbReference type="ChEBI" id="CHEBI:49883"/>
    </ligand>
</feature>
<feature type="binding site" evidence="10">
    <location>
        <position position="204"/>
    </location>
    <ligand>
        <name>[2Fe-2S] cluster</name>
        <dbReference type="ChEBI" id="CHEBI:190135"/>
    </ligand>
</feature>
<feature type="short sequence motif" description="Cx2C motif 2" evidence="10">
    <location>
        <begin position="253"/>
        <end position="256"/>
    </location>
</feature>
<keyword evidence="5 10" id="KW-0001">2Fe-2S</keyword>
<dbReference type="EMBL" id="CAJVPY010012421">
    <property type="protein sequence ID" value="CAG8734001.1"/>
    <property type="molecule type" value="Genomic_DNA"/>
</dbReference>
<feature type="region of interest" description="Fe-S binding site B" evidence="10">
    <location>
        <begin position="242"/>
        <end position="256"/>
    </location>
</feature>
<keyword evidence="8 10" id="KW-0411">Iron-sulfur</keyword>
<dbReference type="GO" id="GO:0046872">
    <property type="term" value="F:metal ion binding"/>
    <property type="evidence" value="ECO:0007669"/>
    <property type="project" value="UniProtKB-KW"/>
</dbReference>
<gene>
    <name evidence="13" type="ORF">DERYTH_LOCUS15380</name>
</gene>
<feature type="short sequence motif" description="Cx2C motif 1" evidence="10">
    <location>
        <begin position="242"/>
        <end position="245"/>
    </location>
</feature>
<evidence type="ECO:0000256" key="1">
    <source>
        <dbReference type="ARBA" id="ARBA00001966"/>
    </source>
</evidence>
<organism evidence="13 14">
    <name type="scientific">Dentiscutata erythropus</name>
    <dbReference type="NCBI Taxonomy" id="1348616"/>
    <lineage>
        <taxon>Eukaryota</taxon>
        <taxon>Fungi</taxon>
        <taxon>Fungi incertae sedis</taxon>
        <taxon>Mucoromycota</taxon>
        <taxon>Glomeromycotina</taxon>
        <taxon>Glomeromycetes</taxon>
        <taxon>Diversisporales</taxon>
        <taxon>Gigasporaceae</taxon>
        <taxon>Dentiscutata</taxon>
    </lineage>
</organism>
<dbReference type="SUPFAM" id="SSF53335">
    <property type="entry name" value="S-adenosyl-L-methionine-dependent methyltransferases"/>
    <property type="match status" value="1"/>
</dbReference>
<dbReference type="InterPro" id="IPR007785">
    <property type="entry name" value="Anamorsin"/>
</dbReference>
<feature type="domain" description="Anamorsin C-terminal" evidence="11">
    <location>
        <begin position="202"/>
        <end position="271"/>
    </location>
</feature>
<accession>A0A9N9IHQ0</accession>
<evidence type="ECO:0000256" key="5">
    <source>
        <dbReference type="ARBA" id="ARBA00022714"/>
    </source>
</evidence>
<evidence type="ECO:0000256" key="4">
    <source>
        <dbReference type="ARBA" id="ARBA00022490"/>
    </source>
</evidence>
<dbReference type="GO" id="GO:0051537">
    <property type="term" value="F:2 iron, 2 sulfur cluster binding"/>
    <property type="evidence" value="ECO:0007669"/>
    <property type="project" value="UniProtKB-UniRule"/>
</dbReference>
<dbReference type="Pfam" id="PF05093">
    <property type="entry name" value="CIAPIN1"/>
    <property type="match status" value="1"/>
</dbReference>
<feature type="binding site" evidence="10">
    <location>
        <position position="216"/>
    </location>
    <ligand>
        <name>[2Fe-2S] cluster</name>
        <dbReference type="ChEBI" id="CHEBI:190135"/>
    </ligand>
</feature>
<comment type="cofactor">
    <cofactor evidence="1 10">
        <name>[4Fe-4S] cluster</name>
        <dbReference type="ChEBI" id="CHEBI:49883"/>
    </cofactor>
</comment>
<dbReference type="GO" id="GO:0009055">
    <property type="term" value="F:electron transfer activity"/>
    <property type="evidence" value="ECO:0007669"/>
    <property type="project" value="UniProtKB-UniRule"/>
</dbReference>
<dbReference type="OrthoDB" id="311633at2759"/>
<sequence length="281" mass="31317">MAFETHAPGDKILLIKSPYSNSSKVNEIYEQLSQRVTNEGFVKVEDLDKITASEPNSPVTYNAIYLNHFDSCLTSSTEAFTRLVKTLVPGGVLYLKEITTLSPQSYTEIPLRTTQELVSELKMAGFVNLEIYEAKKVEMAELERIMEHVWNTHNNHDQIRRQELIQVLNGQLNVVELRAKKPTYEVGATFALPFATKASKGPDCETSGKRKACKNCSCGLAEELEKEKQLVAQQSQQIKSSCGNCYLGDAFRCSTCPYLGMPSFAPGEKVVLAGNMMQDDI</sequence>
<comment type="subcellular location">
    <subcellularLocation>
        <location evidence="10">Cytoplasm</location>
    </subcellularLocation>
    <subcellularLocation>
        <location evidence="10">Mitochondrion intermembrane space</location>
    </subcellularLocation>
</comment>
<comment type="domain">
    <text evidence="10">The C-terminal domain binds 2 Fe-S clusters but is otherwise mostly in an intrinsically disordered conformation.</text>
</comment>
<evidence type="ECO:0000256" key="8">
    <source>
        <dbReference type="ARBA" id="ARBA00023014"/>
    </source>
</evidence>
<feature type="binding site" evidence="10">
    <location>
        <position position="213"/>
    </location>
    <ligand>
        <name>[2Fe-2S] cluster</name>
        <dbReference type="ChEBI" id="CHEBI:190135"/>
    </ligand>
</feature>
<comment type="domain">
    <text evidence="10">The N-terminal domain has structural similarity with S-adenosyl-L-methionine-dependent methyltransferases, but does not bind S-adenosyl-L-methionine. It is required for correct assembly of the 2 Fe-S clusters.</text>
</comment>
<dbReference type="Pfam" id="PF20922">
    <property type="entry name" value="Anamorsin_N"/>
    <property type="match status" value="1"/>
</dbReference>
<comment type="domain">
    <text evidence="10">The twin Cx2C motifs are involved in the recognition by the mitochondrial MIA40-ERV1 disulfide relay system. The formation of 2 disulfide bonds in the Cx2C motifs through dithiol/disulfide exchange reactions effectively traps the protein in the mitochondrial intermembrane space.</text>
</comment>
<feature type="domain" description="Anamorsin N-terminal" evidence="12">
    <location>
        <begin position="9"/>
        <end position="188"/>
    </location>
</feature>
<name>A0A9N9IHQ0_9GLOM</name>
<dbReference type="InterPro" id="IPR029063">
    <property type="entry name" value="SAM-dependent_MTases_sf"/>
</dbReference>
<evidence type="ECO:0000256" key="9">
    <source>
        <dbReference type="ARBA" id="ARBA00023128"/>
    </source>
</evidence>
<evidence type="ECO:0000259" key="11">
    <source>
        <dbReference type="Pfam" id="PF05093"/>
    </source>
</evidence>
<keyword evidence="6 10" id="KW-0479">Metal-binding</keyword>
<evidence type="ECO:0000256" key="6">
    <source>
        <dbReference type="ARBA" id="ARBA00022723"/>
    </source>
</evidence>
<evidence type="ECO:0000256" key="2">
    <source>
        <dbReference type="ARBA" id="ARBA00008169"/>
    </source>
</evidence>
<evidence type="ECO:0000256" key="7">
    <source>
        <dbReference type="ARBA" id="ARBA00023004"/>
    </source>
</evidence>
<keyword evidence="14" id="KW-1185">Reference proteome</keyword>
<comment type="similarity">
    <text evidence="2 10">Belongs to the anamorsin family.</text>
</comment>
<feature type="binding site" evidence="10">
    <location>
        <position position="218"/>
    </location>
    <ligand>
        <name>[2Fe-2S] cluster</name>
        <dbReference type="ChEBI" id="CHEBI:190135"/>
    </ligand>
</feature>
<comment type="caution">
    <text evidence="10">Lacks conserved residue(s) required for the propagation of feature annotation.</text>
</comment>
<dbReference type="GO" id="GO:0051539">
    <property type="term" value="F:4 iron, 4 sulfur cluster binding"/>
    <property type="evidence" value="ECO:0007669"/>
    <property type="project" value="UniProtKB-KW"/>
</dbReference>
<evidence type="ECO:0000256" key="10">
    <source>
        <dbReference type="HAMAP-Rule" id="MF_03115"/>
    </source>
</evidence>
<evidence type="ECO:0000313" key="13">
    <source>
        <dbReference type="EMBL" id="CAG8734001.1"/>
    </source>
</evidence>
<dbReference type="Gene3D" id="3.40.50.150">
    <property type="entry name" value="Vaccinia Virus protein VP39"/>
    <property type="match status" value="1"/>
</dbReference>
<feature type="binding site" evidence="10">
    <location>
        <position position="253"/>
    </location>
    <ligand>
        <name>[4Fe-4S] cluster</name>
        <dbReference type="ChEBI" id="CHEBI:49883"/>
    </ligand>
</feature>
<dbReference type="InterPro" id="IPR049011">
    <property type="entry name" value="Anamorsin_N_metazoan"/>
</dbReference>
<keyword evidence="3 10" id="KW-0004">4Fe-4S</keyword>
<comment type="cofactor">
    <cofactor evidence="10">
        <name>[2Fe-2S] cluster</name>
        <dbReference type="ChEBI" id="CHEBI:190135"/>
    </cofactor>
</comment>
<dbReference type="PANTHER" id="PTHR13273:SF14">
    <property type="entry name" value="ANAMORSIN"/>
    <property type="match status" value="1"/>
</dbReference>
<comment type="caution">
    <text evidence="13">The sequence shown here is derived from an EMBL/GenBank/DDBJ whole genome shotgun (WGS) entry which is preliminary data.</text>
</comment>
<dbReference type="GO" id="GO:0016226">
    <property type="term" value="P:iron-sulfur cluster assembly"/>
    <property type="evidence" value="ECO:0007669"/>
    <property type="project" value="UniProtKB-UniRule"/>
</dbReference>
<proteinExistence type="inferred from homology"/>
<feature type="binding site" evidence="10">
    <location>
        <position position="245"/>
    </location>
    <ligand>
        <name>[4Fe-4S] cluster</name>
        <dbReference type="ChEBI" id="CHEBI:49883"/>
    </ligand>
</feature>